<sequence length="259" mass="29430">MDDTYQIYLNRVARLTLRDSYLSGLQHIQGSPKYQIQPDGSPQPVPFPGYSVISPPAESDTLNADFYRHLNQCQEQLLSLLGPDLMVPVPPESFHFTLADLIWESAYQQARQNPDFDAQLRSCIAASFGQCASLATGTPLSFEILGVMVRTRSVGVCLLPSDEDSYERLVAFRRSIYQNPDLMALGIEQQYHLIAHITLGYFAPVSPELDREALSAALFDFNQRWLENTQKLTVAQAQLRQFEDMTKYNRQPDWPVFTF</sequence>
<dbReference type="Gene3D" id="3.90.1140.10">
    <property type="entry name" value="Cyclic phosphodiesterase"/>
    <property type="match status" value="1"/>
</dbReference>
<organism evidence="1">
    <name type="scientific">Planktothricoides sp. SpSt-374</name>
    <dbReference type="NCBI Taxonomy" id="2282167"/>
    <lineage>
        <taxon>Bacteria</taxon>
        <taxon>Bacillati</taxon>
        <taxon>Cyanobacteriota</taxon>
        <taxon>Cyanophyceae</taxon>
        <taxon>Oscillatoriophycideae</taxon>
        <taxon>Oscillatoriales</taxon>
        <taxon>Oscillatoriaceae</taxon>
        <taxon>Planktothricoides</taxon>
    </lineage>
</organism>
<evidence type="ECO:0000313" key="1">
    <source>
        <dbReference type="EMBL" id="HGG01116.1"/>
    </source>
</evidence>
<accession>A0A7C3VRV9</accession>
<dbReference type="EMBL" id="DSPX01000105">
    <property type="protein sequence ID" value="HGG01116.1"/>
    <property type="molecule type" value="Genomic_DNA"/>
</dbReference>
<protein>
    <submittedName>
        <fullName evidence="1">DUF1868 domain-containing protein</fullName>
    </submittedName>
</protein>
<reference evidence="1" key="1">
    <citation type="journal article" date="2020" name="mSystems">
        <title>Genome- and Community-Level Interaction Insights into Carbon Utilization and Element Cycling Functions of Hydrothermarchaeota in Hydrothermal Sediment.</title>
        <authorList>
            <person name="Zhou Z."/>
            <person name="Liu Y."/>
            <person name="Xu W."/>
            <person name="Pan J."/>
            <person name="Luo Z.H."/>
            <person name="Li M."/>
        </authorList>
    </citation>
    <scope>NUCLEOTIDE SEQUENCE [LARGE SCALE GENOMIC DNA]</scope>
    <source>
        <strain evidence="1">SpSt-374</strain>
    </source>
</reference>
<dbReference type="SUPFAM" id="SSF55144">
    <property type="entry name" value="LigT-like"/>
    <property type="match status" value="1"/>
</dbReference>
<proteinExistence type="predicted"/>
<dbReference type="InterPro" id="IPR009097">
    <property type="entry name" value="Cyclic_Pdiesterase"/>
</dbReference>
<comment type="caution">
    <text evidence="1">The sequence shown here is derived from an EMBL/GenBank/DDBJ whole genome shotgun (WGS) entry which is preliminary data.</text>
</comment>
<name>A0A7C3VRV9_9CYAN</name>
<gene>
    <name evidence="1" type="ORF">ENR15_10810</name>
</gene>
<dbReference type="AlphaFoldDB" id="A0A7C3VRV9"/>